<evidence type="ECO:0000313" key="4">
    <source>
        <dbReference type="EMBL" id="KAL1636882.1"/>
    </source>
</evidence>
<keyword evidence="1" id="KW-0539">Nucleus</keyword>
<comment type="caution">
    <text evidence="4">The sequence shown here is derived from an EMBL/GenBank/DDBJ whole genome shotgun (WGS) entry which is preliminary data.</text>
</comment>
<dbReference type="InterPro" id="IPR036864">
    <property type="entry name" value="Zn2-C6_fun-type_DNA-bd_sf"/>
</dbReference>
<organism evidence="4 5">
    <name type="scientific">Neofusicoccum ribis</name>
    <dbReference type="NCBI Taxonomy" id="45134"/>
    <lineage>
        <taxon>Eukaryota</taxon>
        <taxon>Fungi</taxon>
        <taxon>Dikarya</taxon>
        <taxon>Ascomycota</taxon>
        <taxon>Pezizomycotina</taxon>
        <taxon>Dothideomycetes</taxon>
        <taxon>Dothideomycetes incertae sedis</taxon>
        <taxon>Botryosphaeriales</taxon>
        <taxon>Botryosphaeriaceae</taxon>
        <taxon>Neofusicoccum</taxon>
    </lineage>
</organism>
<evidence type="ECO:0000259" key="3">
    <source>
        <dbReference type="PROSITE" id="PS50048"/>
    </source>
</evidence>
<dbReference type="CDD" id="cd00067">
    <property type="entry name" value="GAL4"/>
    <property type="match status" value="1"/>
</dbReference>
<dbReference type="PROSITE" id="PS50048">
    <property type="entry name" value="ZN2_CY6_FUNGAL_2"/>
    <property type="match status" value="1"/>
</dbReference>
<proteinExistence type="predicted"/>
<dbReference type="PROSITE" id="PS00463">
    <property type="entry name" value="ZN2_CY6_FUNGAL_1"/>
    <property type="match status" value="1"/>
</dbReference>
<dbReference type="SUPFAM" id="SSF57701">
    <property type="entry name" value="Zn2/Cys6 DNA-binding domain"/>
    <property type="match status" value="1"/>
</dbReference>
<name>A0ABR3TBI4_9PEZI</name>
<dbReference type="Proteomes" id="UP001521116">
    <property type="component" value="Unassembled WGS sequence"/>
</dbReference>
<dbReference type="InterPro" id="IPR001138">
    <property type="entry name" value="Zn2Cys6_DnaBD"/>
</dbReference>
<protein>
    <recommendedName>
        <fullName evidence="3">Zn(2)-C6 fungal-type domain-containing protein</fullName>
    </recommendedName>
</protein>
<dbReference type="Pfam" id="PF00172">
    <property type="entry name" value="Zn_clus"/>
    <property type="match status" value="1"/>
</dbReference>
<accession>A0ABR3TBI4</accession>
<feature type="domain" description="Zn(2)-C6 fungal-type" evidence="3">
    <location>
        <begin position="15"/>
        <end position="46"/>
    </location>
</feature>
<feature type="compositionally biased region" description="Polar residues" evidence="2">
    <location>
        <begin position="84"/>
        <end position="95"/>
    </location>
</feature>
<gene>
    <name evidence="4" type="ORF">SLS56_000976</name>
</gene>
<evidence type="ECO:0000313" key="5">
    <source>
        <dbReference type="Proteomes" id="UP001521116"/>
    </source>
</evidence>
<feature type="region of interest" description="Disordered" evidence="2">
    <location>
        <begin position="49"/>
        <end position="125"/>
    </location>
</feature>
<feature type="compositionally biased region" description="Low complexity" evidence="2">
    <location>
        <begin position="64"/>
        <end position="82"/>
    </location>
</feature>
<dbReference type="EMBL" id="JAJVDC020000005">
    <property type="protein sequence ID" value="KAL1636882.1"/>
    <property type="molecule type" value="Genomic_DNA"/>
</dbReference>
<evidence type="ECO:0000256" key="1">
    <source>
        <dbReference type="ARBA" id="ARBA00023242"/>
    </source>
</evidence>
<keyword evidence="5" id="KW-1185">Reference proteome</keyword>
<evidence type="ECO:0000256" key="2">
    <source>
        <dbReference type="SAM" id="MobiDB-lite"/>
    </source>
</evidence>
<reference evidence="4 5" key="1">
    <citation type="submission" date="2024-02" db="EMBL/GenBank/DDBJ databases">
        <title>De novo assembly and annotation of 12 fungi associated with fruit tree decline syndrome in Ontario, Canada.</title>
        <authorList>
            <person name="Sulman M."/>
            <person name="Ellouze W."/>
            <person name="Ilyukhin E."/>
        </authorList>
    </citation>
    <scope>NUCLEOTIDE SEQUENCE [LARGE SCALE GENOMIC DNA]</scope>
    <source>
        <strain evidence="4 5">M1-105</strain>
    </source>
</reference>
<sequence>MVKGKKRAAPRLRASCDRCHQHKVKCIYEDDPDCVRCIKRNYTCIRSLSMPVGRTPKPTTDSYPSPGESQSPASSSPDALAPGTPTTFSKKNTAISAGPANGPPSYGEAILDFSQSPFSPTDFEPSFPPMEASWLDPATLYPNSPCAPSISAPAEHPFAVQTPGPDGDRGRAPCTCFEVLGRTLRDLQQSPVETKPLEHVLRLNRALLKVVHGIIAATACAHDGAAASLGVAVYFCLNKLVATYHEALYMPHCDSSVIRFGSYTVDTEDRAALKRQIILLDIRKIIATLEALEARDQRREEEGAAEAGGAGRGAEIWARREQRLLHEFTKNEAERISRHIYKLSGG</sequence>
<dbReference type="Gene3D" id="4.10.240.10">
    <property type="entry name" value="Zn(2)-C6 fungal-type DNA-binding domain"/>
    <property type="match status" value="1"/>
</dbReference>